<dbReference type="PROSITE" id="PS00895">
    <property type="entry name" value="3_HYDROXYISOBUT_DH"/>
    <property type="match status" value="1"/>
</dbReference>
<dbReference type="InterPro" id="IPR006398">
    <property type="entry name" value="Tartro_sem_red"/>
</dbReference>
<feature type="domain" description="3-hydroxyisobutyrate dehydrogenase-like NAD-binding" evidence="6">
    <location>
        <begin position="164"/>
        <end position="280"/>
    </location>
</feature>
<dbReference type="InterPro" id="IPR008927">
    <property type="entry name" value="6-PGluconate_DH-like_C_sf"/>
</dbReference>
<dbReference type="GO" id="GO:0050661">
    <property type="term" value="F:NADP binding"/>
    <property type="evidence" value="ECO:0007669"/>
    <property type="project" value="InterPro"/>
</dbReference>
<comment type="similarity">
    <text evidence="1">Belongs to the HIBADH-related family.</text>
</comment>
<evidence type="ECO:0000256" key="1">
    <source>
        <dbReference type="ARBA" id="ARBA00009080"/>
    </source>
</evidence>
<dbReference type="InterPro" id="IPR002204">
    <property type="entry name" value="3-OH-isobutyrate_DH-rel_CS"/>
</dbReference>
<evidence type="ECO:0000313" key="8">
    <source>
        <dbReference type="Proteomes" id="UP000220927"/>
    </source>
</evidence>
<sequence>MTEIAFIGLGTMGCPMAERLIRAGHTLRLNRVKEASSHLIALGGRAEASAALAAEGAEVVILMLPDTPDVEQVLFGAGGVASGLSRGALVIDMSSIDPVATREFAKRVREQGGHYLDAPVSGGEIGAKGGTLSIMVGGEAEQFNRALPLFEILGKNINLIGENGAGQVAKVANQIIVALTIEGVSEALLLAQRAGVAPDKVRQALLGGFAQSRILEVHGQRIIDKSFAPGFAIRLHRKDLNLAANAARALQLDLPNTTATLKMMDDAVTQGNGDRDHSALFLTLEAKSAQDAAQGST</sequence>
<dbReference type="InterPro" id="IPR029154">
    <property type="entry name" value="HIBADH-like_NADP-bd"/>
</dbReference>
<feature type="active site" evidence="4">
    <location>
        <position position="170"/>
    </location>
</feature>
<dbReference type="PIRSF" id="PIRSF000103">
    <property type="entry name" value="HIBADH"/>
    <property type="match status" value="1"/>
</dbReference>
<dbReference type="GO" id="GO:0051287">
    <property type="term" value="F:NAD binding"/>
    <property type="evidence" value="ECO:0007669"/>
    <property type="project" value="InterPro"/>
</dbReference>
<dbReference type="PANTHER" id="PTHR43060:SF15">
    <property type="entry name" value="3-HYDROXYISOBUTYRATE DEHYDROGENASE-LIKE 1, MITOCHONDRIAL-RELATED"/>
    <property type="match status" value="1"/>
</dbReference>
<dbReference type="InterPro" id="IPR015815">
    <property type="entry name" value="HIBADH-related"/>
</dbReference>
<feature type="domain" description="6-phosphogluconate dehydrogenase NADP-binding" evidence="5">
    <location>
        <begin position="3"/>
        <end position="161"/>
    </location>
</feature>
<dbReference type="GO" id="GO:0008679">
    <property type="term" value="F:2-hydroxy-3-oxopropionate reductase activity"/>
    <property type="evidence" value="ECO:0007669"/>
    <property type="project" value="UniProtKB-EC"/>
</dbReference>
<dbReference type="EC" id="1.1.1.60" evidence="7"/>
<reference evidence="7 8" key="1">
    <citation type="submission" date="2019-01" db="EMBL/GenBank/DDBJ databases">
        <title>Genomic insights into the origins and evolution of symbiotic genes in the Phaseolus vulgaris microsymbionts.</title>
        <authorList>
            <person name="Tong W."/>
        </authorList>
    </citation>
    <scope>NUCLEOTIDE SEQUENCE [LARGE SCALE GENOMIC DNA]</scope>
    <source>
        <strain evidence="7 8">FH23</strain>
        <plasmid evidence="8">prapfh23b</plasmid>
    </source>
</reference>
<dbReference type="InterPro" id="IPR036291">
    <property type="entry name" value="NAD(P)-bd_dom_sf"/>
</dbReference>
<dbReference type="SUPFAM" id="SSF48179">
    <property type="entry name" value="6-phosphogluconate dehydrogenase C-terminal domain-like"/>
    <property type="match status" value="1"/>
</dbReference>
<dbReference type="Pfam" id="PF14833">
    <property type="entry name" value="NAD_binding_11"/>
    <property type="match status" value="1"/>
</dbReference>
<keyword evidence="7" id="KW-0614">Plasmid</keyword>
<evidence type="ECO:0000313" key="7">
    <source>
        <dbReference type="EMBL" id="QAS81860.1"/>
    </source>
</evidence>
<dbReference type="GO" id="GO:0046487">
    <property type="term" value="P:glyoxylate metabolic process"/>
    <property type="evidence" value="ECO:0007669"/>
    <property type="project" value="InterPro"/>
</dbReference>
<evidence type="ECO:0000259" key="5">
    <source>
        <dbReference type="Pfam" id="PF03446"/>
    </source>
</evidence>
<dbReference type="InterPro" id="IPR006115">
    <property type="entry name" value="6PGDH_NADP-bd"/>
</dbReference>
<dbReference type="GO" id="GO:0016054">
    <property type="term" value="P:organic acid catabolic process"/>
    <property type="evidence" value="ECO:0007669"/>
    <property type="project" value="UniProtKB-ARBA"/>
</dbReference>
<gene>
    <name evidence="7" type="ORF">CO657_28875</name>
</gene>
<dbReference type="Gene3D" id="3.40.50.720">
    <property type="entry name" value="NAD(P)-binding Rossmann-like Domain"/>
    <property type="match status" value="1"/>
</dbReference>
<dbReference type="KEGG" id="rad:CO657_28875"/>
<keyword evidence="8" id="KW-1185">Reference proteome</keyword>
<dbReference type="RefSeq" id="WP_054185861.1">
    <property type="nucleotide sequence ID" value="NZ_CP035000.1"/>
</dbReference>
<keyword evidence="2 7" id="KW-0560">Oxidoreductase</keyword>
<dbReference type="EMBL" id="CP035000">
    <property type="protein sequence ID" value="QAS81860.1"/>
    <property type="molecule type" value="Genomic_DNA"/>
</dbReference>
<dbReference type="PANTHER" id="PTHR43060">
    <property type="entry name" value="3-HYDROXYISOBUTYRATE DEHYDROGENASE-LIKE 1, MITOCHONDRIAL-RELATED"/>
    <property type="match status" value="1"/>
</dbReference>
<evidence type="ECO:0000256" key="2">
    <source>
        <dbReference type="ARBA" id="ARBA00023002"/>
    </source>
</evidence>
<evidence type="ECO:0000259" key="6">
    <source>
        <dbReference type="Pfam" id="PF14833"/>
    </source>
</evidence>
<dbReference type="Gene3D" id="1.10.1040.10">
    <property type="entry name" value="N-(1-d-carboxylethyl)-l-norvaline Dehydrogenase, domain 2"/>
    <property type="match status" value="1"/>
</dbReference>
<dbReference type="NCBIfam" id="TIGR01505">
    <property type="entry name" value="tartro_sem_red"/>
    <property type="match status" value="1"/>
</dbReference>
<name>A0AAE5WSS0_9HYPH</name>
<dbReference type="Proteomes" id="UP000220927">
    <property type="component" value="Plasmid pRapFH23b"/>
</dbReference>
<dbReference type="Pfam" id="PF03446">
    <property type="entry name" value="NAD_binding_2"/>
    <property type="match status" value="1"/>
</dbReference>
<organism evidence="7 8">
    <name type="scientific">Rhizobium acidisoli</name>
    <dbReference type="NCBI Taxonomy" id="1538158"/>
    <lineage>
        <taxon>Bacteria</taxon>
        <taxon>Pseudomonadati</taxon>
        <taxon>Pseudomonadota</taxon>
        <taxon>Alphaproteobacteria</taxon>
        <taxon>Hyphomicrobiales</taxon>
        <taxon>Rhizobiaceae</taxon>
        <taxon>Rhizobium/Agrobacterium group</taxon>
        <taxon>Rhizobium</taxon>
    </lineage>
</organism>
<keyword evidence="3" id="KW-0520">NAD</keyword>
<protein>
    <submittedName>
        <fullName evidence="7">2-hydroxy-3-oxopropionate reductase</fullName>
        <ecNumber evidence="7">1.1.1.60</ecNumber>
    </submittedName>
</protein>
<dbReference type="AlphaFoldDB" id="A0AAE5WSS0"/>
<dbReference type="SUPFAM" id="SSF51735">
    <property type="entry name" value="NAD(P)-binding Rossmann-fold domains"/>
    <property type="match status" value="1"/>
</dbReference>
<evidence type="ECO:0000256" key="3">
    <source>
        <dbReference type="ARBA" id="ARBA00023027"/>
    </source>
</evidence>
<proteinExistence type="inferred from homology"/>
<dbReference type="InterPro" id="IPR013328">
    <property type="entry name" value="6PGD_dom2"/>
</dbReference>
<geneLocation type="plasmid" evidence="8">
    <name>prapfh23b</name>
</geneLocation>
<evidence type="ECO:0000256" key="4">
    <source>
        <dbReference type="PIRSR" id="PIRSR000103-1"/>
    </source>
</evidence>
<accession>A0AAE5WSS0</accession>